<evidence type="ECO:0000256" key="6">
    <source>
        <dbReference type="ARBA" id="ARBA00023268"/>
    </source>
</evidence>
<dbReference type="SUPFAM" id="SSF55021">
    <property type="entry name" value="ACT-like"/>
    <property type="match status" value="2"/>
</dbReference>
<reference evidence="9 10" key="1">
    <citation type="submission" date="2020-07" db="EMBL/GenBank/DDBJ databases">
        <title>Genomic Encyclopedia of Type Strains, Phase IV (KMG-V): Genome sequencing to study the core and pangenomes of soil and plant-associated prokaryotes.</title>
        <authorList>
            <person name="Whitman W."/>
        </authorList>
    </citation>
    <scope>NUCLEOTIDE SEQUENCE [LARGE SCALE GENOMIC DNA]</scope>
    <source>
        <strain evidence="9 10">M8UP30</strain>
    </source>
</reference>
<dbReference type="EC" id="2.7.7.59" evidence="7"/>
<dbReference type="InterPro" id="IPR002934">
    <property type="entry name" value="Polymerase_NTP_transf_dom"/>
</dbReference>
<dbReference type="CDD" id="cd05401">
    <property type="entry name" value="NT_GlnE_GlnD_like"/>
    <property type="match status" value="1"/>
</dbReference>
<protein>
    <recommendedName>
        <fullName evidence="7">Bifunctional uridylyltransferase/uridylyl-removing enzyme</fullName>
        <shortName evidence="7">UTase/UR</shortName>
    </recommendedName>
    <alternativeName>
        <fullName evidence="7">Bifunctional [protein-PII] modification enzyme</fullName>
    </alternativeName>
    <alternativeName>
        <fullName evidence="7">Bifunctional nitrogen sensor protein</fullName>
    </alternativeName>
    <domain>
        <recommendedName>
            <fullName evidence="7">[Protein-PII] uridylyltransferase</fullName>
            <shortName evidence="7">PII uridylyltransferase</shortName>
            <shortName evidence="7">UTase</shortName>
            <ecNumber evidence="7">2.7.7.59</ecNumber>
        </recommendedName>
    </domain>
    <domain>
        <recommendedName>
            <fullName evidence="7">[Protein-PII]-UMP uridylyl-removing enzyme</fullName>
            <shortName evidence="7">UR</shortName>
            <ecNumber evidence="7">3.1.4.-</ecNumber>
        </recommendedName>
    </domain>
</protein>
<dbReference type="HAMAP" id="MF_00277">
    <property type="entry name" value="PII_uridylyl_transf"/>
    <property type="match status" value="1"/>
</dbReference>
<evidence type="ECO:0000313" key="9">
    <source>
        <dbReference type="EMBL" id="NYF51825.1"/>
    </source>
</evidence>
<evidence type="ECO:0000256" key="2">
    <source>
        <dbReference type="ARBA" id="ARBA00022695"/>
    </source>
</evidence>
<keyword evidence="6 7" id="KW-0511">Multifunctional enzyme</keyword>
<dbReference type="Gene3D" id="1.10.3090.10">
    <property type="entry name" value="cca-adding enzyme, domain 2"/>
    <property type="match status" value="1"/>
</dbReference>
<evidence type="ECO:0000256" key="1">
    <source>
        <dbReference type="ARBA" id="ARBA00022679"/>
    </source>
</evidence>
<dbReference type="CDD" id="cd00077">
    <property type="entry name" value="HDc"/>
    <property type="match status" value="1"/>
</dbReference>
<dbReference type="NCBIfam" id="TIGR01693">
    <property type="entry name" value="UTase_glnD"/>
    <property type="match status" value="1"/>
</dbReference>
<feature type="domain" description="ACT" evidence="8">
    <location>
        <begin position="819"/>
        <end position="891"/>
    </location>
</feature>
<dbReference type="SUPFAM" id="SSF81593">
    <property type="entry name" value="Nucleotidyltransferase substrate binding subunit/domain"/>
    <property type="match status" value="1"/>
</dbReference>
<dbReference type="GO" id="GO:0006808">
    <property type="term" value="P:regulation of nitrogen utilization"/>
    <property type="evidence" value="ECO:0007669"/>
    <property type="project" value="UniProtKB-UniRule"/>
</dbReference>
<dbReference type="PROSITE" id="PS51671">
    <property type="entry name" value="ACT"/>
    <property type="match status" value="2"/>
</dbReference>
<comment type="function">
    <text evidence="7">Modifies, by uridylylation and deuridylylation, the PII regulatory proteins (GlnB and homologs), in response to the nitrogen status of the cell that GlnD senses through the glutamine level. Under low glutamine levels, catalyzes the conversion of the PII proteins and UTP to PII-UMP and PPi, while under higher glutamine levels, GlnD hydrolyzes PII-UMP to PII and UMP (deuridylylation). Thus, controls uridylylation state and activity of the PII proteins, and plays an important role in the regulation of nitrogen metabolism.</text>
</comment>
<comment type="similarity">
    <text evidence="7">Belongs to the GlnD family.</text>
</comment>
<dbReference type="CDD" id="cd04900">
    <property type="entry name" value="ACT_UUR-like_1"/>
    <property type="match status" value="1"/>
</dbReference>
<keyword evidence="1 7" id="KW-0808">Transferase</keyword>
<feature type="domain" description="ACT" evidence="8">
    <location>
        <begin position="708"/>
        <end position="789"/>
    </location>
</feature>
<feature type="region of interest" description="Uridylyltransferase" evidence="7">
    <location>
        <begin position="1"/>
        <end position="349"/>
    </location>
</feature>
<dbReference type="EC" id="3.1.4.-" evidence="7"/>
<keyword evidence="5 7" id="KW-0460">Magnesium</keyword>
<dbReference type="GO" id="GO:0008081">
    <property type="term" value="F:phosphoric diester hydrolase activity"/>
    <property type="evidence" value="ECO:0007669"/>
    <property type="project" value="UniProtKB-UniRule"/>
</dbReference>
<dbReference type="EMBL" id="JACCCV010000001">
    <property type="protein sequence ID" value="NYF51825.1"/>
    <property type="molecule type" value="Genomic_DNA"/>
</dbReference>
<keyword evidence="4 7" id="KW-0378">Hydrolase</keyword>
<dbReference type="InterPro" id="IPR010043">
    <property type="entry name" value="UTase/UR"/>
</dbReference>
<dbReference type="PIRSF" id="PIRSF006288">
    <property type="entry name" value="PII_uridyltransf"/>
    <property type="match status" value="1"/>
</dbReference>
<dbReference type="InterPro" id="IPR006674">
    <property type="entry name" value="HD_domain"/>
</dbReference>
<dbReference type="InterPro" id="IPR002912">
    <property type="entry name" value="ACT_dom"/>
</dbReference>
<evidence type="ECO:0000256" key="7">
    <source>
        <dbReference type="HAMAP-Rule" id="MF_00277"/>
    </source>
</evidence>
<accession>A0A7Y9T9Z4</accession>
<evidence type="ECO:0000259" key="8">
    <source>
        <dbReference type="PROSITE" id="PS51671"/>
    </source>
</evidence>
<dbReference type="Gene3D" id="3.30.460.10">
    <property type="entry name" value="Beta Polymerase, domain 2"/>
    <property type="match status" value="1"/>
</dbReference>
<evidence type="ECO:0000256" key="5">
    <source>
        <dbReference type="ARBA" id="ARBA00022842"/>
    </source>
</evidence>
<evidence type="ECO:0000313" key="10">
    <source>
        <dbReference type="Proteomes" id="UP000534186"/>
    </source>
</evidence>
<dbReference type="Pfam" id="PF01966">
    <property type="entry name" value="HD"/>
    <property type="match status" value="1"/>
</dbReference>
<comment type="caution">
    <text evidence="9">The sequence shown here is derived from an EMBL/GenBank/DDBJ whole genome shotgun (WGS) entry which is preliminary data.</text>
</comment>
<dbReference type="Pfam" id="PF01909">
    <property type="entry name" value="NTP_transf_2"/>
    <property type="match status" value="1"/>
</dbReference>
<dbReference type="InterPro" id="IPR043519">
    <property type="entry name" value="NT_sf"/>
</dbReference>
<dbReference type="GO" id="GO:0008773">
    <property type="term" value="F:[protein-PII] uridylyltransferase activity"/>
    <property type="evidence" value="ECO:0007669"/>
    <property type="project" value="UniProtKB-UniRule"/>
</dbReference>
<dbReference type="SUPFAM" id="SSF109604">
    <property type="entry name" value="HD-domain/PDEase-like"/>
    <property type="match status" value="1"/>
</dbReference>
<comment type="cofactor">
    <cofactor evidence="7">
        <name>Mg(2+)</name>
        <dbReference type="ChEBI" id="CHEBI:18420"/>
    </cofactor>
</comment>
<comment type="caution">
    <text evidence="7">Lacks conserved residue(s) required for the propagation of feature annotation.</text>
</comment>
<comment type="activity regulation">
    <text evidence="7">Uridylyltransferase (UTase) activity is inhibited by glutamine, while glutamine activates uridylyl-removing (UR) activity.</text>
</comment>
<keyword evidence="3" id="KW-0677">Repeat</keyword>
<comment type="domain">
    <text evidence="7">Has four distinct domains: an N-terminal nucleotidyltransferase (NT) domain responsible for UTase activity, a central HD domain that encodes UR activity, and two C-terminal ACT domains that seem to have a role in glutamine sensing.</text>
</comment>
<sequence length="891" mass="98900">MLKVLSSKMAMQGTEYPGSLGRGVYQRKMLEIRGAFEAGGASGAVTIAARAAALDELVHGLWAQAVERDSRLSNGISVVAIGGYGRSELFPYSDVDVLFLLDGKLAEKDVKDAIRRVNQEMWDCGIRVSPATRKLAECEKFDAENAEFALSLMDHRWVTGDATLYDKLSEQSVPKLLQREHKALSVRLLELTRARHAKYGDTLFHLEPNIKDCPGGLRDVHVCGWMTKLGAAAALAQKKGGVEADGGPVADAKEFRKAVDFLWLVRCFLHYRHERDDNTLDWQAQDAAAETAVGMTGRKPKKADAAYWMRLYFRHARSVERRVTQMLDEVPAVTASRLLGLKRDRKPEVVQHGFRLERGRVVLETSAEFGHDPAEDPDVVLQVFAAMARTGVTLGGDAEERLSQGLPLLSAQLEEGPALWHHLQGILKGAYAGDALRSMHALGVLELLIPEFHGIDALVIRDAYHRYTVDEHTFVLIDTLHGLESAQSGGMAEWATRFGGVLRELPHPELLYLAALLHDTGKGRSTGDHTRESARMAESVLERLNLDTYESGLVVNLIANHLEMSAALRRDIFDEETVQAFAGKMQTPEALRMLTLFTYADINAVHPDALTPWKAENLWRLFIATANYLDRSVDEERLGAQEESELVHRVVALLPGQKAGVLEYLEGFPERYVLTRTPEQVRTHFKMATGFASDPVQLDFRYATTVSELTLVTRDRPQLFATMAGVLAAWGMNIVTADAFSNRQGVVVDTFRFTDSFRTLEMNASEHEAFVKSVHDVMTGAVSVEKLLSGRRRGRRKAPLMVVETRVEFDDEASSHSTLLEVVAQDTTGLLRALSLTLAAQGCNIEVALVDTEGETAIDVFYLTRSGAKLDDEEEQKLREALLRAMEENAR</sequence>
<proteinExistence type="inferred from homology"/>
<dbReference type="Proteomes" id="UP000534186">
    <property type="component" value="Unassembled WGS sequence"/>
</dbReference>
<dbReference type="PANTHER" id="PTHR47320:SF1">
    <property type="entry name" value="BIFUNCTIONAL URIDYLYLTRANSFERASE_URIDYLYL-REMOVING ENZYME"/>
    <property type="match status" value="1"/>
</dbReference>
<evidence type="ECO:0000256" key="3">
    <source>
        <dbReference type="ARBA" id="ARBA00022737"/>
    </source>
</evidence>
<dbReference type="SMART" id="SM00471">
    <property type="entry name" value="HDc"/>
    <property type="match status" value="1"/>
</dbReference>
<dbReference type="InterPro" id="IPR003607">
    <property type="entry name" value="HD/PDEase_dom"/>
</dbReference>
<dbReference type="CDD" id="cd04899">
    <property type="entry name" value="ACT_ACR-UUR-like_2"/>
    <property type="match status" value="1"/>
</dbReference>
<dbReference type="Pfam" id="PF08335">
    <property type="entry name" value="GlnD_UR_UTase"/>
    <property type="match status" value="1"/>
</dbReference>
<dbReference type="InterPro" id="IPR045865">
    <property type="entry name" value="ACT-like_dom_sf"/>
</dbReference>
<evidence type="ECO:0000256" key="4">
    <source>
        <dbReference type="ARBA" id="ARBA00022801"/>
    </source>
</evidence>
<dbReference type="AlphaFoldDB" id="A0A7Y9T9Z4"/>
<gene>
    <name evidence="7" type="primary">glnD</name>
    <name evidence="9" type="ORF">HDF12_002190</name>
</gene>
<name>A0A7Y9T9Z4_9BACT</name>
<comment type="catalytic activity">
    <reaction evidence="7">
        <text>[protein-PII]-L-tyrosine + UTP = [protein-PII]-uridylyl-L-tyrosine + diphosphate</text>
        <dbReference type="Rhea" id="RHEA:13673"/>
        <dbReference type="Rhea" id="RHEA-COMP:12147"/>
        <dbReference type="Rhea" id="RHEA-COMP:12148"/>
        <dbReference type="ChEBI" id="CHEBI:33019"/>
        <dbReference type="ChEBI" id="CHEBI:46398"/>
        <dbReference type="ChEBI" id="CHEBI:46858"/>
        <dbReference type="ChEBI" id="CHEBI:90602"/>
        <dbReference type="EC" id="2.7.7.59"/>
    </reaction>
</comment>
<dbReference type="PANTHER" id="PTHR47320">
    <property type="entry name" value="BIFUNCTIONAL URIDYLYLTRANSFERASE/URIDYLYL-REMOVING ENZYME"/>
    <property type="match status" value="1"/>
</dbReference>
<dbReference type="InterPro" id="IPR013546">
    <property type="entry name" value="PII_UdlTrfase/GS_AdlTrfase"/>
</dbReference>
<organism evidence="9 10">
    <name type="scientific">Tunturiibacter lichenicola</name>
    <dbReference type="NCBI Taxonomy" id="2051959"/>
    <lineage>
        <taxon>Bacteria</taxon>
        <taxon>Pseudomonadati</taxon>
        <taxon>Acidobacteriota</taxon>
        <taxon>Terriglobia</taxon>
        <taxon>Terriglobales</taxon>
        <taxon>Acidobacteriaceae</taxon>
        <taxon>Tunturiibacter</taxon>
    </lineage>
</organism>
<comment type="catalytic activity">
    <reaction evidence="7">
        <text>[protein-PII]-uridylyl-L-tyrosine + H2O = [protein-PII]-L-tyrosine + UMP + H(+)</text>
        <dbReference type="Rhea" id="RHEA:48600"/>
        <dbReference type="Rhea" id="RHEA-COMP:12147"/>
        <dbReference type="Rhea" id="RHEA-COMP:12148"/>
        <dbReference type="ChEBI" id="CHEBI:15377"/>
        <dbReference type="ChEBI" id="CHEBI:15378"/>
        <dbReference type="ChEBI" id="CHEBI:46858"/>
        <dbReference type="ChEBI" id="CHEBI:57865"/>
        <dbReference type="ChEBI" id="CHEBI:90602"/>
    </reaction>
</comment>
<keyword evidence="2 7" id="KW-0548">Nucleotidyltransferase</keyword>
<dbReference type="SUPFAM" id="SSF81301">
    <property type="entry name" value="Nucleotidyltransferase"/>
    <property type="match status" value="1"/>
</dbReference>